<comment type="similarity">
    <text evidence="2">Belongs to the SusD family.</text>
</comment>
<dbReference type="GO" id="GO:0009279">
    <property type="term" value="C:cell outer membrane"/>
    <property type="evidence" value="ECO:0007669"/>
    <property type="project" value="UniProtKB-SubCell"/>
</dbReference>
<dbReference type="EMBL" id="QAOQ01000008">
    <property type="protein sequence ID" value="PTQ93658.1"/>
    <property type="molecule type" value="Genomic_DNA"/>
</dbReference>
<sequence>MKKKIIYAMLVISVAFSVSCQKTFEDHPLTNTTDEYIWDSSDPTGNFAQGWVIKIYSQLPTGYIRINGNILEVASDDAVPSDQGSATWNVINGGYSPLNTYDDNWGTCYGAIRRCNMFLANYKRVNWADPTLPKWLAAEVRVLRSIFYYEMLKRYGGVPLIGDQVFDPNDPTLFTQKRASFDDCVKYIVSELDAVKDDMRPEATLAQRGSGNGTTDGTDGDFGRMRKSIDLAIKAKVLLLAASPLFNPSSTPNLDYTGYASYDASRWKAAADAAKAVMDLNLFALESNRYILNTTHINKEFIFVRFGASYQTTFGNRMSPVGYTVGNVASNGLVSPTQELVDAFPMKNGKAITDPTSGYDPNNPYANRDPRLDQTIFYNGGTWLKRAIQTYEGGLDKPNNNTVNSGVQTQTGYYAKKGLANDNNNTSFTPTMYHPSVTATFCWIRYADILLMYAEAQNEYSGPDASVYSAVEAVRQRAGLVPYALPVGLSQSQMRDMIRNERRLEFAFEEQRYYDIRRWKIAKTVYGTALHGVTVTKNANGTFTYTPKVVATPFYDDRMNLLPILNNEIQVNPNMKQNPNY</sequence>
<organism evidence="8 9">
    <name type="scientific">Mucilaginibacter yixingensis</name>
    <dbReference type="NCBI Taxonomy" id="1295612"/>
    <lineage>
        <taxon>Bacteria</taxon>
        <taxon>Pseudomonadati</taxon>
        <taxon>Bacteroidota</taxon>
        <taxon>Sphingobacteriia</taxon>
        <taxon>Sphingobacteriales</taxon>
        <taxon>Sphingobacteriaceae</taxon>
        <taxon>Mucilaginibacter</taxon>
    </lineage>
</organism>
<proteinExistence type="inferred from homology"/>
<keyword evidence="5" id="KW-0998">Cell outer membrane</keyword>
<evidence type="ECO:0000256" key="3">
    <source>
        <dbReference type="ARBA" id="ARBA00022729"/>
    </source>
</evidence>
<evidence type="ECO:0000256" key="1">
    <source>
        <dbReference type="ARBA" id="ARBA00004442"/>
    </source>
</evidence>
<dbReference type="InterPro" id="IPR012944">
    <property type="entry name" value="SusD_RagB_dom"/>
</dbReference>
<evidence type="ECO:0000256" key="4">
    <source>
        <dbReference type="ARBA" id="ARBA00023136"/>
    </source>
</evidence>
<evidence type="ECO:0000313" key="9">
    <source>
        <dbReference type="Proteomes" id="UP000244168"/>
    </source>
</evidence>
<dbReference type="RefSeq" id="WP_107830877.1">
    <property type="nucleotide sequence ID" value="NZ_CP160205.1"/>
</dbReference>
<keyword evidence="3 6" id="KW-0732">Signal</keyword>
<keyword evidence="9" id="KW-1185">Reference proteome</keyword>
<evidence type="ECO:0000313" key="8">
    <source>
        <dbReference type="EMBL" id="PTQ93658.1"/>
    </source>
</evidence>
<dbReference type="PROSITE" id="PS51257">
    <property type="entry name" value="PROKAR_LIPOPROTEIN"/>
    <property type="match status" value="1"/>
</dbReference>
<dbReference type="OrthoDB" id="5694214at2"/>
<dbReference type="Gene3D" id="1.25.40.390">
    <property type="match status" value="1"/>
</dbReference>
<protein>
    <submittedName>
        <fullName evidence="8">Putative outer membrane starch-binding protein</fullName>
    </submittedName>
</protein>
<reference evidence="8 9" key="1">
    <citation type="submission" date="2018-04" db="EMBL/GenBank/DDBJ databases">
        <title>Genomic Encyclopedia of Archaeal and Bacterial Type Strains, Phase II (KMG-II): from individual species to whole genera.</title>
        <authorList>
            <person name="Goeker M."/>
        </authorList>
    </citation>
    <scope>NUCLEOTIDE SEQUENCE [LARGE SCALE GENOMIC DNA]</scope>
    <source>
        <strain evidence="8 9">DSM 26809</strain>
    </source>
</reference>
<dbReference type="Proteomes" id="UP000244168">
    <property type="component" value="Unassembled WGS sequence"/>
</dbReference>
<keyword evidence="4" id="KW-0472">Membrane</keyword>
<evidence type="ECO:0000256" key="5">
    <source>
        <dbReference type="ARBA" id="ARBA00023237"/>
    </source>
</evidence>
<evidence type="ECO:0000259" key="7">
    <source>
        <dbReference type="Pfam" id="PF07980"/>
    </source>
</evidence>
<dbReference type="AlphaFoldDB" id="A0A2T5J5W1"/>
<feature type="signal peptide" evidence="6">
    <location>
        <begin position="1"/>
        <end position="20"/>
    </location>
</feature>
<evidence type="ECO:0000256" key="2">
    <source>
        <dbReference type="ARBA" id="ARBA00006275"/>
    </source>
</evidence>
<gene>
    <name evidence="8" type="ORF">C8P68_108121</name>
</gene>
<feature type="chain" id="PRO_5015508026" evidence="6">
    <location>
        <begin position="21"/>
        <end position="581"/>
    </location>
</feature>
<name>A0A2T5J5W1_9SPHI</name>
<dbReference type="Pfam" id="PF07980">
    <property type="entry name" value="SusD_RagB"/>
    <property type="match status" value="1"/>
</dbReference>
<comment type="caution">
    <text evidence="8">The sequence shown here is derived from an EMBL/GenBank/DDBJ whole genome shotgun (WGS) entry which is preliminary data.</text>
</comment>
<comment type="subcellular location">
    <subcellularLocation>
        <location evidence="1">Cell outer membrane</location>
    </subcellularLocation>
</comment>
<dbReference type="InterPro" id="IPR011990">
    <property type="entry name" value="TPR-like_helical_dom_sf"/>
</dbReference>
<evidence type="ECO:0000256" key="6">
    <source>
        <dbReference type="SAM" id="SignalP"/>
    </source>
</evidence>
<feature type="domain" description="RagB/SusD" evidence="7">
    <location>
        <begin position="299"/>
        <end position="581"/>
    </location>
</feature>
<dbReference type="SUPFAM" id="SSF48452">
    <property type="entry name" value="TPR-like"/>
    <property type="match status" value="1"/>
</dbReference>
<accession>A0A2T5J5W1</accession>